<keyword evidence="1" id="KW-0472">Membrane</keyword>
<feature type="transmembrane region" description="Helical" evidence="1">
    <location>
        <begin position="761"/>
        <end position="782"/>
    </location>
</feature>
<dbReference type="VEuPathDB" id="GiardiaDB:SS50377_25712"/>
<feature type="transmembrane region" description="Helical" evidence="1">
    <location>
        <begin position="700"/>
        <end position="724"/>
    </location>
</feature>
<organism evidence="2">
    <name type="scientific">Spironucleus salmonicida</name>
    <dbReference type="NCBI Taxonomy" id="348837"/>
    <lineage>
        <taxon>Eukaryota</taxon>
        <taxon>Metamonada</taxon>
        <taxon>Diplomonadida</taxon>
        <taxon>Hexamitidae</taxon>
        <taxon>Hexamitinae</taxon>
        <taxon>Spironucleus</taxon>
    </lineage>
</organism>
<keyword evidence="1" id="KW-1133">Transmembrane helix</keyword>
<feature type="transmembrane region" description="Helical" evidence="1">
    <location>
        <begin position="339"/>
        <end position="359"/>
    </location>
</feature>
<evidence type="ECO:0000313" key="4">
    <source>
        <dbReference type="Proteomes" id="UP000018208"/>
    </source>
</evidence>
<accession>V6LG83</accession>
<name>V6LG83_9EUKA</name>
<keyword evidence="1 2" id="KW-0812">Transmembrane</keyword>
<feature type="transmembrane region" description="Helical" evidence="1">
    <location>
        <begin position="812"/>
        <end position="831"/>
    </location>
</feature>
<evidence type="ECO:0000313" key="3">
    <source>
        <dbReference type="EMBL" id="KAH0571524.1"/>
    </source>
</evidence>
<dbReference type="EMBL" id="KI546157">
    <property type="protein sequence ID" value="EST42676.1"/>
    <property type="molecule type" value="Genomic_DNA"/>
</dbReference>
<keyword evidence="4" id="KW-1185">Reference proteome</keyword>
<gene>
    <name evidence="2" type="ORF">SS50377_17693</name>
    <name evidence="3" type="ORF">SS50377_25712</name>
</gene>
<dbReference type="Proteomes" id="UP000018208">
    <property type="component" value="Unassembled WGS sequence"/>
</dbReference>
<reference evidence="3" key="2">
    <citation type="submission" date="2020-12" db="EMBL/GenBank/DDBJ databases">
        <title>New Spironucleus salmonicida genome in near-complete chromosomes.</title>
        <authorList>
            <person name="Xu F."/>
            <person name="Kurt Z."/>
            <person name="Jimenez-Gonzalez A."/>
            <person name="Astvaldsson A."/>
            <person name="Andersson J.O."/>
            <person name="Svard S.G."/>
        </authorList>
    </citation>
    <scope>NUCLEOTIDE SEQUENCE</scope>
    <source>
        <strain evidence="3">ATCC 50377</strain>
    </source>
</reference>
<reference evidence="2 3" key="1">
    <citation type="journal article" date="2014" name="PLoS Genet.">
        <title>The Genome of Spironucleus salmonicida Highlights a Fish Pathogen Adapted to Fluctuating Environments.</title>
        <authorList>
            <person name="Xu F."/>
            <person name="Jerlstrom-Hultqvist J."/>
            <person name="Einarsson E."/>
            <person name="Astvaldsson A."/>
            <person name="Svard S.G."/>
            <person name="Andersson J.O."/>
        </authorList>
    </citation>
    <scope>NUCLEOTIDE SEQUENCE</scope>
    <source>
        <strain evidence="3">ATCC 50377</strain>
    </source>
</reference>
<protein>
    <submittedName>
        <fullName evidence="2">Transmembrane domain-containing protein</fullName>
    </submittedName>
</protein>
<proteinExistence type="predicted"/>
<evidence type="ECO:0000313" key="2">
    <source>
        <dbReference type="EMBL" id="EST42676.1"/>
    </source>
</evidence>
<dbReference type="EMBL" id="AUWU02000006">
    <property type="protein sequence ID" value="KAH0571524.1"/>
    <property type="molecule type" value="Genomic_DNA"/>
</dbReference>
<evidence type="ECO:0000256" key="1">
    <source>
        <dbReference type="SAM" id="Phobius"/>
    </source>
</evidence>
<sequence>MQGKKTLLQNVPSILEKRERIHMEFTADTDESNSDACHSRKDSWDTFEQSCVNNILDLPYSVELQEPSDNYQQLLPVSQHGLQFQEKNHIGDFFDVMQQHFKPSIELNFEPELTSNVDWYNEISAFNQHNNIVEASQSIEIEQSQVRKKDRFKKQQSQKLVRENNINFKNQMFSTESQAFNISLDTIPIYTQQVEFLQQDIQFYNFTINSINMNQSEHEFIIEDLQLINHDSTDTSSLFVTKQEVLVKQQNKKSKKILKIKQQHNNCTCQFIEFCDSQQHFDMLINSFEQSFLIPFKLILGLCFISLQGIEILLYNVFSVIYRSFIFFLALCKSRNFRLPLTITLLALPSICSISTQLVKLLTTQRYSFEYQHSNDYQQFKVLNYHFYDKIEQNFLPEVQQYYRFNEQIQFAYQYNMTLVQLADYKRKKLLSLKLNTQYQFSSDQCDINYNYLQQDDAAILLNEQNDDSICYYVKSDEYYLSGQCNLVGPTSNNYDETNIAGIRSLIRFRNKLFFTISDQYGNGIRIILPTTSQIYLQKLQSHNLSFSNILIIHNQQDIELQTLSFQNGVEVLSGYMKENFKPLKSFQILNKRFEGLEVTTKITFNNIFQSPDEYELFNSQLFEVLNNQLLPISQNSLKSKNAIKQKSLNIHYENLRSEQSERNTQFLQFQFYEIQNWKLNQFHSQQLPSLLSKDQSIKYIYLVFSQFVHQFIIFICLSFIIFCSISIKYPKPSKLVQYIQFSLHVFLASIQYYLQKYVLSLIYTFNTINTFILIIIIIYFVEGTKPTKKLFQQILLLLLCDIFDRMQYIKGIYQCISILLSFIIFVKALTTQNSLQNLINLTSTKKYFEQNIPIQGSVSVGQTSYLTMLLLKQTHHTDIVPTSMLITMYRQFAVYFKKSNQSSKKPSFQAYNKRPIKINKHLKLQLQLSLVTQEINSQLHQDNIFPWNVDILKLNSLNIQNVQGYSSLQTNIKLVTNESLVNQKYKFVYKYHNFLLPSLLQLNYVKQRITSSFPFFKFQFDALFSKHKSTRIIPNQAIIPDYFELKLTNIILPSQRQQLHFLDVSNLISYDEFAQFDEICFFSTTFGGSRQTVSKQISNIGKLLNLMIFPFVKFNDIYQDQYENLQQIYLGSIRQVGVSDCGIEAVRTQPPAGSYIRDSFMPKVNKLEMQTILQILFIDFDSVGVIGNQKIQNQGYCDFINLELNKLYTQLCSALLIQDVKNINPSLIHIEKFVFVAEMTPFLNKTFYTENLFNIKRIQNYLLNSQLVISFFDHVSQAPEMDHFLHFVTTFGLKKLNFKSKFDSIQSLLITIHHRLLERQILCFASFAYDILAQSLMKFNSYQFKNDPQLQLFVQLESCSKDVNLNDVCQQKCAEIFFFNANNQVRFCFKNLCAECQQNFISFVYEPLAKFESYTFQRYHISLTNAVNLAQCQEDFVAILTQGGFISDLFVRQLLKKEADLLYEARRNGQIAQKSSRSCFVQIYHDIYQFNFRNICEVLYSINLISSRQMLQRKAIGSDDNFLDVMRQAQNNVLHEIASKKMLRTYNENGVEIWSGGVNQLGAIPENWTWAVCQ</sequence>
<feature type="transmembrane region" description="Helical" evidence="1">
    <location>
        <begin position="736"/>
        <end position="755"/>
    </location>
</feature>